<protein>
    <submittedName>
        <fullName evidence="3">Uncharacterized protein</fullName>
    </submittedName>
</protein>
<dbReference type="Proteomes" id="UP000193144">
    <property type="component" value="Unassembled WGS sequence"/>
</dbReference>
<evidence type="ECO:0000313" key="3">
    <source>
        <dbReference type="EMBL" id="ORY07289.1"/>
    </source>
</evidence>
<name>A0A1Y1ZAK7_9PLEO</name>
<dbReference type="AlphaFoldDB" id="A0A1Y1ZAK7"/>
<organism evidence="3 4">
    <name type="scientific">Clohesyomyces aquaticus</name>
    <dbReference type="NCBI Taxonomy" id="1231657"/>
    <lineage>
        <taxon>Eukaryota</taxon>
        <taxon>Fungi</taxon>
        <taxon>Dikarya</taxon>
        <taxon>Ascomycota</taxon>
        <taxon>Pezizomycotina</taxon>
        <taxon>Dothideomycetes</taxon>
        <taxon>Pleosporomycetidae</taxon>
        <taxon>Pleosporales</taxon>
        <taxon>Lindgomycetaceae</taxon>
        <taxon>Clohesyomyces</taxon>
    </lineage>
</organism>
<feature type="region of interest" description="Disordered" evidence="1">
    <location>
        <begin position="167"/>
        <end position="195"/>
    </location>
</feature>
<comment type="caution">
    <text evidence="3">The sequence shown here is derived from an EMBL/GenBank/DDBJ whole genome shotgun (WGS) entry which is preliminary data.</text>
</comment>
<keyword evidence="2" id="KW-0472">Membrane</keyword>
<accession>A0A1Y1ZAK7</accession>
<evidence type="ECO:0000256" key="2">
    <source>
        <dbReference type="SAM" id="Phobius"/>
    </source>
</evidence>
<feature type="compositionally biased region" description="Polar residues" evidence="1">
    <location>
        <begin position="167"/>
        <end position="183"/>
    </location>
</feature>
<keyword evidence="4" id="KW-1185">Reference proteome</keyword>
<sequence length="284" mass="31118">MFFARFGRCLLEKCPVAGEYNTFLDTFERACPLTTKSITDVLEEPNPIWDTYGLSMTTITTQILIPVTATVGSPGDFGEVSLTPIEDKRSKSTTMIVITLTGTPESPETPLTTVDDATLIASESSPASHMDEITFTLFEPSPTSILMPDTVSVPMITSSLLTDPTYSASSPHPAITQLTSSGSALPPPPQQSETHSAPWINATIAIGALILLGLGIWFFVIPKKRLRVWMNKKNDQRMYPDLWPGSSRPMKLDEGIDRDPESLPESSKGMLLKVSSLREKWVIL</sequence>
<feature type="transmembrane region" description="Helical" evidence="2">
    <location>
        <begin position="199"/>
        <end position="220"/>
    </location>
</feature>
<evidence type="ECO:0000256" key="1">
    <source>
        <dbReference type="SAM" id="MobiDB-lite"/>
    </source>
</evidence>
<dbReference type="EMBL" id="MCFA01000110">
    <property type="protein sequence ID" value="ORY07289.1"/>
    <property type="molecule type" value="Genomic_DNA"/>
</dbReference>
<evidence type="ECO:0000313" key="4">
    <source>
        <dbReference type="Proteomes" id="UP000193144"/>
    </source>
</evidence>
<gene>
    <name evidence="3" type="ORF">BCR34DRAFT_590358</name>
</gene>
<proteinExistence type="predicted"/>
<reference evidence="3 4" key="1">
    <citation type="submission" date="2016-07" db="EMBL/GenBank/DDBJ databases">
        <title>Pervasive Adenine N6-methylation of Active Genes in Fungi.</title>
        <authorList>
            <consortium name="DOE Joint Genome Institute"/>
            <person name="Mondo S.J."/>
            <person name="Dannebaum R.O."/>
            <person name="Kuo R.C."/>
            <person name="Labutti K."/>
            <person name="Haridas S."/>
            <person name="Kuo A."/>
            <person name="Salamov A."/>
            <person name="Ahrendt S.R."/>
            <person name="Lipzen A."/>
            <person name="Sullivan W."/>
            <person name="Andreopoulos W.B."/>
            <person name="Clum A."/>
            <person name="Lindquist E."/>
            <person name="Daum C."/>
            <person name="Ramamoorthy G.K."/>
            <person name="Gryganskyi A."/>
            <person name="Culley D."/>
            <person name="Magnuson J.K."/>
            <person name="James T.Y."/>
            <person name="O'Malley M.A."/>
            <person name="Stajich J.E."/>
            <person name="Spatafora J.W."/>
            <person name="Visel A."/>
            <person name="Grigoriev I.V."/>
        </authorList>
    </citation>
    <scope>NUCLEOTIDE SEQUENCE [LARGE SCALE GENOMIC DNA]</scope>
    <source>
        <strain evidence="3 4">CBS 115471</strain>
    </source>
</reference>
<keyword evidence="2" id="KW-0812">Transmembrane</keyword>
<keyword evidence="2" id="KW-1133">Transmembrane helix</keyword>